<dbReference type="GO" id="GO:0090158">
    <property type="term" value="P:endoplasmic reticulum membrane organization"/>
    <property type="evidence" value="ECO:0007669"/>
    <property type="project" value="TreeGrafter"/>
</dbReference>
<dbReference type="GO" id="GO:0061817">
    <property type="term" value="P:endoplasmic reticulum-plasma membrane tethering"/>
    <property type="evidence" value="ECO:0007669"/>
    <property type="project" value="TreeGrafter"/>
</dbReference>
<dbReference type="InterPro" id="IPR016763">
    <property type="entry name" value="VAP"/>
</dbReference>
<dbReference type="InterPro" id="IPR013783">
    <property type="entry name" value="Ig-like_fold"/>
</dbReference>
<dbReference type="SUPFAM" id="SSF49354">
    <property type="entry name" value="PapD-like"/>
    <property type="match status" value="1"/>
</dbReference>
<keyword evidence="10" id="KW-1185">Reference proteome</keyword>
<dbReference type="Gene3D" id="2.60.40.10">
    <property type="entry name" value="Immunoglobulins"/>
    <property type="match status" value="1"/>
</dbReference>
<proteinExistence type="inferred from homology"/>
<evidence type="ECO:0000256" key="6">
    <source>
        <dbReference type="SAM" id="MobiDB-lite"/>
    </source>
</evidence>
<evidence type="ECO:0000256" key="4">
    <source>
        <dbReference type="ARBA" id="ARBA00022989"/>
    </source>
</evidence>
<dbReference type="AlphaFoldDB" id="A0AAD5PB15"/>
<dbReference type="Pfam" id="PF00635">
    <property type="entry name" value="Motile_Sperm"/>
    <property type="match status" value="1"/>
</dbReference>
<gene>
    <name evidence="9" type="ORF">BDA99DRAFT_540435</name>
</gene>
<evidence type="ECO:0000313" key="9">
    <source>
        <dbReference type="EMBL" id="KAI9253819.1"/>
    </source>
</evidence>
<dbReference type="InterPro" id="IPR000535">
    <property type="entry name" value="MSP_dom"/>
</dbReference>
<comment type="similarity">
    <text evidence="2">Belongs to the VAMP-associated protein (VAP) (TC 9.B.17) family.</text>
</comment>
<comment type="caution">
    <text evidence="9">The sequence shown here is derived from an EMBL/GenBank/DDBJ whole genome shotgun (WGS) entry which is preliminary data.</text>
</comment>
<dbReference type="PANTHER" id="PTHR10809">
    <property type="entry name" value="VESICLE-ASSOCIATED MEMBRANE PROTEIN-ASSOCIATED PROTEIN"/>
    <property type="match status" value="1"/>
</dbReference>
<name>A0AAD5PB15_9FUNG</name>
<protein>
    <submittedName>
        <fullName evidence="9">PapD-like protein</fullName>
    </submittedName>
</protein>
<dbReference type="Proteomes" id="UP001209540">
    <property type="component" value="Unassembled WGS sequence"/>
</dbReference>
<feature type="region of interest" description="Disordered" evidence="6">
    <location>
        <begin position="258"/>
        <end position="279"/>
    </location>
</feature>
<dbReference type="PROSITE" id="PS50202">
    <property type="entry name" value="MSP"/>
    <property type="match status" value="1"/>
</dbReference>
<dbReference type="InterPro" id="IPR008962">
    <property type="entry name" value="PapD-like_sf"/>
</dbReference>
<dbReference type="PANTHER" id="PTHR10809:SF6">
    <property type="entry name" value="AT11025P-RELATED"/>
    <property type="match status" value="1"/>
</dbReference>
<organism evidence="9 10">
    <name type="scientific">Phascolomyces articulosus</name>
    <dbReference type="NCBI Taxonomy" id="60185"/>
    <lineage>
        <taxon>Eukaryota</taxon>
        <taxon>Fungi</taxon>
        <taxon>Fungi incertae sedis</taxon>
        <taxon>Mucoromycota</taxon>
        <taxon>Mucoromycotina</taxon>
        <taxon>Mucoromycetes</taxon>
        <taxon>Mucorales</taxon>
        <taxon>Lichtheimiaceae</taxon>
        <taxon>Phascolomyces</taxon>
    </lineage>
</organism>
<keyword evidence="3 7" id="KW-0812">Transmembrane</keyword>
<dbReference type="GO" id="GO:0005886">
    <property type="term" value="C:plasma membrane"/>
    <property type="evidence" value="ECO:0007669"/>
    <property type="project" value="TreeGrafter"/>
</dbReference>
<keyword evidence="5 7" id="KW-0472">Membrane</keyword>
<evidence type="ECO:0000256" key="2">
    <source>
        <dbReference type="ARBA" id="ARBA00008932"/>
    </source>
</evidence>
<sequence length="310" mass="34600">MALILEPDRVLPFERPLGRVIKQNVTLRNPSGEVVAFKVKTTSPNVYSVRPNVGFIGPSGTAQILADIHVPIILVYRQPQPVEPRICKDKFLILSIAVNDPNIKTTEEIHAMWTNVEPNNRANIFQAKLLCQFVESQNANIQTPRQQPQPTTSLQEPQPVLDIHQRPEIGTVSLPSLPDPALTNPQPMVAQFILPQPTEPTPPPPLRERPANIISPHMPPQSTPPLPEPARNDEQISELNETIHQLKEQLNVYRDEVSSLRQRRSEPKQNPQPLASNRVQPVGTRYPASVLVLVALFAFALGYLVIRATS</sequence>
<feature type="compositionally biased region" description="Basic and acidic residues" evidence="6">
    <location>
        <begin position="258"/>
        <end position="267"/>
    </location>
</feature>
<comment type="subcellular location">
    <subcellularLocation>
        <location evidence="1">Membrane</location>
        <topology evidence="1">Single-pass type IV membrane protein</topology>
    </subcellularLocation>
</comment>
<reference evidence="9" key="2">
    <citation type="submission" date="2023-02" db="EMBL/GenBank/DDBJ databases">
        <authorList>
            <consortium name="DOE Joint Genome Institute"/>
            <person name="Mondo S.J."/>
            <person name="Chang Y."/>
            <person name="Wang Y."/>
            <person name="Ahrendt S."/>
            <person name="Andreopoulos W."/>
            <person name="Barry K."/>
            <person name="Beard J."/>
            <person name="Benny G.L."/>
            <person name="Blankenship S."/>
            <person name="Bonito G."/>
            <person name="Cuomo C."/>
            <person name="Desiro A."/>
            <person name="Gervers K.A."/>
            <person name="Hundley H."/>
            <person name="Kuo A."/>
            <person name="LaButti K."/>
            <person name="Lang B.F."/>
            <person name="Lipzen A."/>
            <person name="O'Donnell K."/>
            <person name="Pangilinan J."/>
            <person name="Reynolds N."/>
            <person name="Sandor L."/>
            <person name="Smith M.W."/>
            <person name="Tsang A."/>
            <person name="Grigoriev I.V."/>
            <person name="Stajich J.E."/>
            <person name="Spatafora J.W."/>
        </authorList>
    </citation>
    <scope>NUCLEOTIDE SEQUENCE</scope>
    <source>
        <strain evidence="9">RSA 2281</strain>
    </source>
</reference>
<evidence type="ECO:0000256" key="1">
    <source>
        <dbReference type="ARBA" id="ARBA00004211"/>
    </source>
</evidence>
<evidence type="ECO:0000256" key="5">
    <source>
        <dbReference type="ARBA" id="ARBA00023136"/>
    </source>
</evidence>
<evidence type="ECO:0000256" key="7">
    <source>
        <dbReference type="SAM" id="Phobius"/>
    </source>
</evidence>
<feature type="transmembrane region" description="Helical" evidence="7">
    <location>
        <begin position="286"/>
        <end position="306"/>
    </location>
</feature>
<evidence type="ECO:0000313" key="10">
    <source>
        <dbReference type="Proteomes" id="UP001209540"/>
    </source>
</evidence>
<dbReference type="GO" id="GO:0005789">
    <property type="term" value="C:endoplasmic reticulum membrane"/>
    <property type="evidence" value="ECO:0007669"/>
    <property type="project" value="InterPro"/>
</dbReference>
<evidence type="ECO:0000259" key="8">
    <source>
        <dbReference type="PROSITE" id="PS50202"/>
    </source>
</evidence>
<accession>A0AAD5PB15</accession>
<reference evidence="9" key="1">
    <citation type="journal article" date="2022" name="IScience">
        <title>Evolution of zygomycete secretomes and the origins of terrestrial fungal ecologies.</title>
        <authorList>
            <person name="Chang Y."/>
            <person name="Wang Y."/>
            <person name="Mondo S."/>
            <person name="Ahrendt S."/>
            <person name="Andreopoulos W."/>
            <person name="Barry K."/>
            <person name="Beard J."/>
            <person name="Benny G.L."/>
            <person name="Blankenship S."/>
            <person name="Bonito G."/>
            <person name="Cuomo C."/>
            <person name="Desiro A."/>
            <person name="Gervers K.A."/>
            <person name="Hundley H."/>
            <person name="Kuo A."/>
            <person name="LaButti K."/>
            <person name="Lang B.F."/>
            <person name="Lipzen A."/>
            <person name="O'Donnell K."/>
            <person name="Pangilinan J."/>
            <person name="Reynolds N."/>
            <person name="Sandor L."/>
            <person name="Smith M.E."/>
            <person name="Tsang A."/>
            <person name="Grigoriev I.V."/>
            <person name="Stajich J.E."/>
            <person name="Spatafora J.W."/>
        </authorList>
    </citation>
    <scope>NUCLEOTIDE SEQUENCE</scope>
    <source>
        <strain evidence="9">RSA 2281</strain>
    </source>
</reference>
<keyword evidence="4 7" id="KW-1133">Transmembrane helix</keyword>
<evidence type="ECO:0000256" key="3">
    <source>
        <dbReference type="ARBA" id="ARBA00022692"/>
    </source>
</evidence>
<feature type="compositionally biased region" description="Polar residues" evidence="6">
    <location>
        <begin position="268"/>
        <end position="279"/>
    </location>
</feature>
<dbReference type="EMBL" id="JAIXMP010000025">
    <property type="protein sequence ID" value="KAI9253819.1"/>
    <property type="molecule type" value="Genomic_DNA"/>
</dbReference>
<feature type="compositionally biased region" description="Pro residues" evidence="6">
    <location>
        <begin position="217"/>
        <end position="228"/>
    </location>
</feature>
<feature type="region of interest" description="Disordered" evidence="6">
    <location>
        <begin position="194"/>
        <end position="232"/>
    </location>
</feature>
<feature type="domain" description="MSP" evidence="8">
    <location>
        <begin position="2"/>
        <end position="131"/>
    </location>
</feature>